<dbReference type="InterPro" id="IPR007208">
    <property type="entry name" value="MrpF/PhaF-like"/>
</dbReference>
<dbReference type="Proteomes" id="UP000181917">
    <property type="component" value="Unassembled WGS sequence"/>
</dbReference>
<evidence type="ECO:0000256" key="5">
    <source>
        <dbReference type="ARBA" id="ARBA00022692"/>
    </source>
</evidence>
<evidence type="ECO:0000256" key="1">
    <source>
        <dbReference type="ARBA" id="ARBA00004651"/>
    </source>
</evidence>
<proteinExistence type="inferred from homology"/>
<dbReference type="EMBL" id="FNKH01000002">
    <property type="protein sequence ID" value="SDQ87209.1"/>
    <property type="molecule type" value="Genomic_DNA"/>
</dbReference>
<keyword evidence="4" id="KW-1003">Cell membrane</keyword>
<protein>
    <submittedName>
        <fullName evidence="9">Multisubunit sodium/proton antiporter, MrpF subunit</fullName>
    </submittedName>
</protein>
<keyword evidence="3" id="KW-0813">Transport</keyword>
<evidence type="ECO:0000256" key="2">
    <source>
        <dbReference type="ARBA" id="ARBA00009212"/>
    </source>
</evidence>
<sequence length="94" mass="10103">MNSPFMEVVLVIVTVVLAFSAAVAISRIVKGPSILDRVIAIDVLLAIVCAGLIADMAVRKHQANLTLVIIISLIGFIGSVTVARFVIDRRTHEH</sequence>
<dbReference type="STRING" id="37928.SAMN04489742_2900"/>
<keyword evidence="5 8" id="KW-0812">Transmembrane</keyword>
<feature type="transmembrane region" description="Helical" evidence="8">
    <location>
        <begin position="34"/>
        <end position="53"/>
    </location>
</feature>
<name>A0A1H1EFJ4_9MICC</name>
<gene>
    <name evidence="9" type="ORF">SAMN04489742_2900</name>
</gene>
<evidence type="ECO:0000256" key="7">
    <source>
        <dbReference type="ARBA" id="ARBA00023136"/>
    </source>
</evidence>
<dbReference type="Pfam" id="PF04066">
    <property type="entry name" value="MrpF_PhaF"/>
    <property type="match status" value="1"/>
</dbReference>
<evidence type="ECO:0000256" key="3">
    <source>
        <dbReference type="ARBA" id="ARBA00022448"/>
    </source>
</evidence>
<comment type="subcellular location">
    <subcellularLocation>
        <location evidence="1">Cell membrane</location>
        <topology evidence="1">Multi-pass membrane protein</topology>
    </subcellularLocation>
</comment>
<keyword evidence="6 8" id="KW-1133">Transmembrane helix</keyword>
<reference evidence="9 10" key="1">
    <citation type="submission" date="2016-10" db="EMBL/GenBank/DDBJ databases">
        <authorList>
            <person name="de Groot N.N."/>
        </authorList>
    </citation>
    <scope>NUCLEOTIDE SEQUENCE [LARGE SCALE GENOMIC DNA]</scope>
    <source>
        <strain evidence="9 10">DSM 20117</strain>
    </source>
</reference>
<keyword evidence="7 8" id="KW-0472">Membrane</keyword>
<evidence type="ECO:0000256" key="8">
    <source>
        <dbReference type="SAM" id="Phobius"/>
    </source>
</evidence>
<organism evidence="9 10">
    <name type="scientific">Crystallibacter crystallopoietes</name>
    <dbReference type="NCBI Taxonomy" id="37928"/>
    <lineage>
        <taxon>Bacteria</taxon>
        <taxon>Bacillati</taxon>
        <taxon>Actinomycetota</taxon>
        <taxon>Actinomycetes</taxon>
        <taxon>Micrococcales</taxon>
        <taxon>Micrococcaceae</taxon>
        <taxon>Crystallibacter</taxon>
    </lineage>
</organism>
<evidence type="ECO:0000256" key="4">
    <source>
        <dbReference type="ARBA" id="ARBA00022475"/>
    </source>
</evidence>
<comment type="similarity">
    <text evidence="2">Belongs to the CPA3 antiporters (TC 2.A.63) subunit F family.</text>
</comment>
<dbReference type="PANTHER" id="PTHR34702">
    <property type="entry name" value="NA(+)/H(+) ANTIPORTER SUBUNIT F1"/>
    <property type="match status" value="1"/>
</dbReference>
<dbReference type="GO" id="GO:0015385">
    <property type="term" value="F:sodium:proton antiporter activity"/>
    <property type="evidence" value="ECO:0007669"/>
    <property type="project" value="TreeGrafter"/>
</dbReference>
<evidence type="ECO:0000256" key="6">
    <source>
        <dbReference type="ARBA" id="ARBA00022989"/>
    </source>
</evidence>
<evidence type="ECO:0000313" key="9">
    <source>
        <dbReference type="EMBL" id="SDQ87209.1"/>
    </source>
</evidence>
<dbReference type="PANTHER" id="PTHR34702:SF1">
    <property type="entry name" value="NA(+)_H(+) ANTIPORTER SUBUNIT F"/>
    <property type="match status" value="1"/>
</dbReference>
<dbReference type="AlphaFoldDB" id="A0A1H1EFJ4"/>
<accession>A0A1H1EFJ4</accession>
<keyword evidence="10" id="KW-1185">Reference proteome</keyword>
<feature type="transmembrane region" description="Helical" evidence="8">
    <location>
        <begin position="65"/>
        <end position="87"/>
    </location>
</feature>
<evidence type="ECO:0000313" key="10">
    <source>
        <dbReference type="Proteomes" id="UP000181917"/>
    </source>
</evidence>
<dbReference type="GO" id="GO:0005886">
    <property type="term" value="C:plasma membrane"/>
    <property type="evidence" value="ECO:0007669"/>
    <property type="project" value="UniProtKB-SubCell"/>
</dbReference>